<sequence length="399" mass="44468">MLMDMRGLEPDFLYPLENVTIPQGRDATFTCVVNNLGGYRVAWIKADTKAILAIHEHVITNNARLSVTHNDYNTWTLNIKNAQRNDRGLYMCQVNTDPMKSQSAFLEVVIPPDIVSEETSGDLMVPEGSSAKLTCKARGYPKPDIVWRREDRGDIIVRDTNGGAKMRQTSVQGETLVLTKVTRSEMGTYMCIASNGVPPSVSKQMMLHVNFHPMIQVPNQLVGAPTGTNVTLVCQVEASPKAINYWTRESGEMIITNHKYSMTEEKMSDYSVQMRLIIRNLHKSDLGGYKCISKNSIGEAESNIRLYDMRLPEHSRKSNEVSDDEDMNEAREHHGHRLNRVYQGSLRESGYTSQTPVDMNGASASAATAATSSIVDACTRWPVSLTTICIILIVSFITT</sequence>
<dbReference type="InterPro" id="IPR003598">
    <property type="entry name" value="Ig_sub2"/>
</dbReference>
<proteinExistence type="predicted"/>
<accession>A0AA39FQD9</accession>
<dbReference type="GO" id="GO:0005886">
    <property type="term" value="C:plasma membrane"/>
    <property type="evidence" value="ECO:0007669"/>
    <property type="project" value="UniProtKB-SubCell"/>
</dbReference>
<evidence type="ECO:0000256" key="6">
    <source>
        <dbReference type="ARBA" id="ARBA00023157"/>
    </source>
</evidence>
<protein>
    <recommendedName>
        <fullName evidence="10">Ig-like domain-containing protein</fullName>
    </recommendedName>
</protein>
<dbReference type="PROSITE" id="PS50835">
    <property type="entry name" value="IG_LIKE"/>
    <property type="match status" value="3"/>
</dbReference>
<comment type="subcellular location">
    <subcellularLocation>
        <location evidence="1">Cell membrane</location>
    </subcellularLocation>
</comment>
<dbReference type="SMART" id="SM00406">
    <property type="entry name" value="IGv"/>
    <property type="match status" value="2"/>
</dbReference>
<keyword evidence="8" id="KW-0393">Immunoglobulin domain</keyword>
<evidence type="ECO:0000256" key="5">
    <source>
        <dbReference type="ARBA" id="ARBA00023136"/>
    </source>
</evidence>
<dbReference type="PANTHER" id="PTHR12231:SF87">
    <property type="entry name" value="DPR-INTERACTING PROTEIN BETA, ISOFORM C"/>
    <property type="match status" value="1"/>
</dbReference>
<evidence type="ECO:0000256" key="9">
    <source>
        <dbReference type="SAM" id="MobiDB-lite"/>
    </source>
</evidence>
<dbReference type="EMBL" id="JAQQBS010000002">
    <property type="protein sequence ID" value="KAK0173902.1"/>
    <property type="molecule type" value="Genomic_DNA"/>
</dbReference>
<name>A0AA39FQD9_9HYME</name>
<dbReference type="InterPro" id="IPR013106">
    <property type="entry name" value="Ig_V-set"/>
</dbReference>
<dbReference type="InterPro" id="IPR051170">
    <property type="entry name" value="Neural/epithelial_adhesion"/>
</dbReference>
<keyword evidence="5" id="KW-0472">Membrane</keyword>
<dbReference type="Pfam" id="PF07679">
    <property type="entry name" value="I-set"/>
    <property type="match status" value="2"/>
</dbReference>
<dbReference type="InterPro" id="IPR003599">
    <property type="entry name" value="Ig_sub"/>
</dbReference>
<evidence type="ECO:0000256" key="4">
    <source>
        <dbReference type="ARBA" id="ARBA00022737"/>
    </source>
</evidence>
<feature type="domain" description="Ig-like" evidence="10">
    <location>
        <begin position="112"/>
        <end position="202"/>
    </location>
</feature>
<dbReference type="Proteomes" id="UP001168990">
    <property type="component" value="Unassembled WGS sequence"/>
</dbReference>
<keyword evidence="4" id="KW-0677">Repeat</keyword>
<dbReference type="SMART" id="SM00408">
    <property type="entry name" value="IGc2"/>
    <property type="match status" value="3"/>
</dbReference>
<dbReference type="InterPro" id="IPR013783">
    <property type="entry name" value="Ig-like_fold"/>
</dbReference>
<reference evidence="11" key="2">
    <citation type="submission" date="2023-03" db="EMBL/GenBank/DDBJ databases">
        <authorList>
            <person name="Inwood S.N."/>
            <person name="Skelly J.G."/>
            <person name="Guhlin J."/>
            <person name="Harrop T.W.R."/>
            <person name="Goldson S.G."/>
            <person name="Dearden P.K."/>
        </authorList>
    </citation>
    <scope>NUCLEOTIDE SEQUENCE</scope>
    <source>
        <strain evidence="11">Irish</strain>
        <tissue evidence="11">Whole body</tissue>
    </source>
</reference>
<organism evidence="11 12">
    <name type="scientific">Microctonus aethiopoides</name>
    <dbReference type="NCBI Taxonomy" id="144406"/>
    <lineage>
        <taxon>Eukaryota</taxon>
        <taxon>Metazoa</taxon>
        <taxon>Ecdysozoa</taxon>
        <taxon>Arthropoda</taxon>
        <taxon>Hexapoda</taxon>
        <taxon>Insecta</taxon>
        <taxon>Pterygota</taxon>
        <taxon>Neoptera</taxon>
        <taxon>Endopterygota</taxon>
        <taxon>Hymenoptera</taxon>
        <taxon>Apocrita</taxon>
        <taxon>Ichneumonoidea</taxon>
        <taxon>Braconidae</taxon>
        <taxon>Euphorinae</taxon>
        <taxon>Microctonus</taxon>
    </lineage>
</organism>
<dbReference type="InterPro" id="IPR007110">
    <property type="entry name" value="Ig-like_dom"/>
</dbReference>
<keyword evidence="2" id="KW-1003">Cell membrane</keyword>
<dbReference type="FunFam" id="2.60.40.10:FF:000376">
    <property type="entry name" value="CLUMA_CG000981, isoform A"/>
    <property type="match status" value="1"/>
</dbReference>
<dbReference type="SUPFAM" id="SSF48726">
    <property type="entry name" value="Immunoglobulin"/>
    <property type="match status" value="3"/>
</dbReference>
<keyword evidence="3" id="KW-0732">Signal</keyword>
<evidence type="ECO:0000256" key="8">
    <source>
        <dbReference type="ARBA" id="ARBA00023319"/>
    </source>
</evidence>
<dbReference type="Gene3D" id="2.60.40.10">
    <property type="entry name" value="Immunoglobulins"/>
    <property type="match status" value="3"/>
</dbReference>
<comment type="caution">
    <text evidence="11">The sequence shown here is derived from an EMBL/GenBank/DDBJ whole genome shotgun (WGS) entry which is preliminary data.</text>
</comment>
<evidence type="ECO:0000256" key="3">
    <source>
        <dbReference type="ARBA" id="ARBA00022729"/>
    </source>
</evidence>
<evidence type="ECO:0000313" key="11">
    <source>
        <dbReference type="EMBL" id="KAK0173902.1"/>
    </source>
</evidence>
<reference evidence="11" key="1">
    <citation type="journal article" date="2023" name="bioRxiv">
        <title>Scaffold-level genome assemblies of two parasitoid biocontrol wasps reveal the parthenogenesis mechanism and an associated novel virus.</title>
        <authorList>
            <person name="Inwood S."/>
            <person name="Skelly J."/>
            <person name="Guhlin J."/>
            <person name="Harrop T."/>
            <person name="Goldson S."/>
            <person name="Dearden P."/>
        </authorList>
    </citation>
    <scope>NUCLEOTIDE SEQUENCE</scope>
    <source>
        <strain evidence="11">Irish</strain>
        <tissue evidence="11">Whole body</tissue>
    </source>
</reference>
<dbReference type="Pfam" id="PF13927">
    <property type="entry name" value="Ig_3"/>
    <property type="match status" value="1"/>
</dbReference>
<dbReference type="InterPro" id="IPR013098">
    <property type="entry name" value="Ig_I-set"/>
</dbReference>
<dbReference type="InterPro" id="IPR036179">
    <property type="entry name" value="Ig-like_dom_sf"/>
</dbReference>
<keyword evidence="6" id="KW-1015">Disulfide bond</keyword>
<gene>
    <name evidence="11" type="ORF">PV328_007040</name>
</gene>
<evidence type="ECO:0000256" key="2">
    <source>
        <dbReference type="ARBA" id="ARBA00022475"/>
    </source>
</evidence>
<feature type="domain" description="Ig-like" evidence="10">
    <location>
        <begin position="213"/>
        <end position="307"/>
    </location>
</feature>
<keyword evidence="7" id="KW-0325">Glycoprotein</keyword>
<evidence type="ECO:0000256" key="1">
    <source>
        <dbReference type="ARBA" id="ARBA00004236"/>
    </source>
</evidence>
<dbReference type="SMART" id="SM00409">
    <property type="entry name" value="IG"/>
    <property type="match status" value="3"/>
</dbReference>
<dbReference type="AlphaFoldDB" id="A0AA39FQD9"/>
<feature type="region of interest" description="Disordered" evidence="9">
    <location>
        <begin position="314"/>
        <end position="339"/>
    </location>
</feature>
<keyword evidence="12" id="KW-1185">Reference proteome</keyword>
<evidence type="ECO:0000313" key="12">
    <source>
        <dbReference type="Proteomes" id="UP001168990"/>
    </source>
</evidence>
<evidence type="ECO:0000256" key="7">
    <source>
        <dbReference type="ARBA" id="ARBA00023180"/>
    </source>
</evidence>
<dbReference type="FunFam" id="2.60.40.10:FF:000328">
    <property type="entry name" value="CLUMA_CG000981, isoform A"/>
    <property type="match status" value="1"/>
</dbReference>
<dbReference type="PANTHER" id="PTHR12231">
    <property type="entry name" value="CTX-RELATED TYPE I TRANSMEMBRANE PROTEIN"/>
    <property type="match status" value="1"/>
</dbReference>
<evidence type="ECO:0000259" key="10">
    <source>
        <dbReference type="PROSITE" id="PS50835"/>
    </source>
</evidence>
<feature type="domain" description="Ig-like" evidence="10">
    <location>
        <begin position="10"/>
        <end position="107"/>
    </location>
</feature>
<dbReference type="FunFam" id="2.60.40.10:FF:000392">
    <property type="entry name" value="CLUMA_CG000981, isoform A"/>
    <property type="match status" value="1"/>
</dbReference>
<dbReference type="GO" id="GO:0043005">
    <property type="term" value="C:neuron projection"/>
    <property type="evidence" value="ECO:0007669"/>
    <property type="project" value="TreeGrafter"/>
</dbReference>